<dbReference type="PANTHER" id="PTHR11439">
    <property type="entry name" value="GAG-POL-RELATED RETROTRANSPOSON"/>
    <property type="match status" value="1"/>
</dbReference>
<keyword evidence="5" id="KW-1185">Reference proteome</keyword>
<evidence type="ECO:0000313" key="5">
    <source>
        <dbReference type="Proteomes" id="UP001151760"/>
    </source>
</evidence>
<feature type="compositionally biased region" description="Acidic residues" evidence="2">
    <location>
        <begin position="718"/>
        <end position="730"/>
    </location>
</feature>
<feature type="region of interest" description="Disordered" evidence="2">
    <location>
        <begin position="699"/>
        <end position="734"/>
    </location>
</feature>
<feature type="compositionally biased region" description="Low complexity" evidence="2">
    <location>
        <begin position="666"/>
        <end position="681"/>
    </location>
</feature>
<proteinExistence type="predicted"/>
<reference evidence="4" key="1">
    <citation type="journal article" date="2022" name="Int. J. Mol. Sci.">
        <title>Draft Genome of Tanacetum Coccineum: Genomic Comparison of Closely Related Tanacetum-Family Plants.</title>
        <authorList>
            <person name="Yamashiro T."/>
            <person name="Shiraishi A."/>
            <person name="Nakayama K."/>
            <person name="Satake H."/>
        </authorList>
    </citation>
    <scope>NUCLEOTIDE SEQUENCE</scope>
</reference>
<feature type="compositionally biased region" description="Acidic residues" evidence="2">
    <location>
        <begin position="618"/>
        <end position="639"/>
    </location>
</feature>
<comment type="caution">
    <text evidence="4">The sequence shown here is derived from an EMBL/GenBank/DDBJ whole genome shotgun (WGS) entry which is preliminary data.</text>
</comment>
<feature type="compositionally biased region" description="Basic residues" evidence="2">
    <location>
        <begin position="927"/>
        <end position="944"/>
    </location>
</feature>
<feature type="region of interest" description="Disordered" evidence="2">
    <location>
        <begin position="895"/>
        <end position="957"/>
    </location>
</feature>
<protein>
    <submittedName>
        <fullName evidence="4">Ribonuclease H-like domain-containing protein</fullName>
    </submittedName>
</protein>
<feature type="compositionally biased region" description="Basic and acidic residues" evidence="2">
    <location>
        <begin position="701"/>
        <end position="710"/>
    </location>
</feature>
<evidence type="ECO:0000313" key="4">
    <source>
        <dbReference type="EMBL" id="GJS82768.1"/>
    </source>
</evidence>
<feature type="domain" description="Reverse transcriptase Ty1/copia-type" evidence="3">
    <location>
        <begin position="103"/>
        <end position="157"/>
    </location>
</feature>
<reference evidence="4" key="2">
    <citation type="submission" date="2022-01" db="EMBL/GenBank/DDBJ databases">
        <authorList>
            <person name="Yamashiro T."/>
            <person name="Shiraishi A."/>
            <person name="Satake H."/>
            <person name="Nakayama K."/>
        </authorList>
    </citation>
    <scope>NUCLEOTIDE SEQUENCE</scope>
</reference>
<organism evidence="4 5">
    <name type="scientific">Tanacetum coccineum</name>
    <dbReference type="NCBI Taxonomy" id="301880"/>
    <lineage>
        <taxon>Eukaryota</taxon>
        <taxon>Viridiplantae</taxon>
        <taxon>Streptophyta</taxon>
        <taxon>Embryophyta</taxon>
        <taxon>Tracheophyta</taxon>
        <taxon>Spermatophyta</taxon>
        <taxon>Magnoliopsida</taxon>
        <taxon>eudicotyledons</taxon>
        <taxon>Gunneridae</taxon>
        <taxon>Pentapetalae</taxon>
        <taxon>asterids</taxon>
        <taxon>campanulids</taxon>
        <taxon>Asterales</taxon>
        <taxon>Asteraceae</taxon>
        <taxon>Asteroideae</taxon>
        <taxon>Anthemideae</taxon>
        <taxon>Anthemidinae</taxon>
        <taxon>Tanacetum</taxon>
    </lineage>
</organism>
<dbReference type="InterPro" id="IPR013103">
    <property type="entry name" value="RVT_2"/>
</dbReference>
<dbReference type="Pfam" id="PF07727">
    <property type="entry name" value="RVT_2"/>
    <property type="match status" value="1"/>
</dbReference>
<dbReference type="EMBL" id="BQNB010010850">
    <property type="protein sequence ID" value="GJS82768.1"/>
    <property type="molecule type" value="Genomic_DNA"/>
</dbReference>
<dbReference type="Proteomes" id="UP001151760">
    <property type="component" value="Unassembled WGS sequence"/>
</dbReference>
<sequence length="957" mass="108628">MPPKRTSTSEAPAMTQAAIRKLVADSVTAALEAQAATMANANNPNRNTGPTGTPVLKTGNYKEFIRCQPLYFNRNDLNIMLEDSTYYLNCKGKDFLYGKIDEVQVYVDDIIFGSTKKSWCDEFEALMKSRFQMSSMGELTFFLGLQVKQKPDGISIIVRIKCARNPKKLTLSMIGSLMYLTASRPDIMFAVCACSRFQVTSKSSHLSAVKRIFRKTSQQEVVQFLAGDLISWQCKKHTIVATSTTEAEYVVAASCCGQVLWIQNQIGLIVFRESLRRATDGTEALLIPTLFKSWLDKVVPDSAKLVPAVATFVTALETFKRKIPSQALISLFSTITLPTKMAVLDSCPKHNMVAYLEKSEGNAEFHEIIDFLKRSSIHHALNCKAQLMRVLLQKDHLKHNLHPPLLPLVKYLMSPQLDLDLLLTLVENLGGHSSSDKSLSGNEGDMTLQSVYDLCLSLCAQVSDQAKEIQDLKAQITKLKKQAKPVIKHHKAWLKSVSLKQRFPRKSFSKKHRVHKESVSKQGRKFAKGESSVQRDPLFDEIPEDTVDHMETENAQNEGRTREMVDEDKEIDENILSTEDVLSTDKEGVSTDMEKVSTDRPIVSTDGSKVSTDRPNEGTEEQNEGDEEKNEGTEENLEGTEEHIEGTEEQVESTDGHKKGTEEEIATQATQTSTQTPTSTIFGDDETIAKVLLNMSQAKAVSREKIDPKDKGKKKIEEEDESESESDGIPEAEKKFKQLETDEEMARKIQEEWEEEEERNRIAEEQAANEALIRNFDDIKARIEADRLLAEKLQEQEREQFTIEERAKFLHDTIAAQRRFLAQQRSEAIRNRPPTKNQLRNQMMTYLKHVGNFKHAELKIKKFEEVQALYEKIKRSDEDFISIGSAEDERLIKRMNEKGVDSSKSEVIKEESKEEVQKESKEEESTRKRKLGTRKKMKSRKRRYIQNTSEDDSGKIE</sequence>
<evidence type="ECO:0000259" key="3">
    <source>
        <dbReference type="Pfam" id="PF07727"/>
    </source>
</evidence>
<feature type="coiled-coil region" evidence="1">
    <location>
        <begin position="736"/>
        <end position="796"/>
    </location>
</feature>
<feature type="region of interest" description="Disordered" evidence="2">
    <location>
        <begin position="510"/>
        <end position="682"/>
    </location>
</feature>
<name>A0ABQ4YY12_9ASTR</name>
<evidence type="ECO:0000256" key="1">
    <source>
        <dbReference type="SAM" id="Coils"/>
    </source>
</evidence>
<feature type="compositionally biased region" description="Basic and acidic residues" evidence="2">
    <location>
        <begin position="895"/>
        <end position="926"/>
    </location>
</feature>
<evidence type="ECO:0000256" key="2">
    <source>
        <dbReference type="SAM" id="MobiDB-lite"/>
    </source>
</evidence>
<feature type="compositionally biased region" description="Basic and acidic residues" evidence="2">
    <location>
        <begin position="583"/>
        <end position="598"/>
    </location>
</feature>
<gene>
    <name evidence="4" type="ORF">Tco_0749309</name>
</gene>
<dbReference type="PANTHER" id="PTHR11439:SF495">
    <property type="entry name" value="REVERSE TRANSCRIPTASE, RNA-DEPENDENT DNA POLYMERASE-RELATED"/>
    <property type="match status" value="1"/>
</dbReference>
<keyword evidence="1" id="KW-0175">Coiled coil</keyword>
<accession>A0ABQ4YY12</accession>